<organism evidence="1 2">
    <name type="scientific">Winmispira thermophila (strain ATCC 700085 / DSM 6578 / Z-1203)</name>
    <name type="common">Spirochaeta thermophila</name>
    <dbReference type="NCBI Taxonomy" id="869211"/>
    <lineage>
        <taxon>Bacteria</taxon>
        <taxon>Pseudomonadati</taxon>
        <taxon>Spirochaetota</taxon>
        <taxon>Spirochaetia</taxon>
        <taxon>Winmispirales</taxon>
        <taxon>Winmispiraceae</taxon>
        <taxon>Winmispira</taxon>
    </lineage>
</organism>
<dbReference type="InterPro" id="IPR058072">
    <property type="entry name" value="LIC12708-like"/>
</dbReference>
<keyword evidence="1" id="KW-0449">Lipoprotein</keyword>
<reference evidence="1 2" key="1">
    <citation type="submission" date="2011-06" db="EMBL/GenBank/DDBJ databases">
        <title>The complete genome of Spirochaeta thermophila DSM 6578.</title>
        <authorList>
            <consortium name="US DOE Joint Genome Institute (JGI-PGF)"/>
            <person name="Lucas S."/>
            <person name="Lapidus A."/>
            <person name="Bruce D."/>
            <person name="Goodwin L."/>
            <person name="Pitluck S."/>
            <person name="Peters L."/>
            <person name="Kyrpides N."/>
            <person name="Mavromatis K."/>
            <person name="Ivanova N."/>
            <person name="Mikailova N."/>
            <person name="Pagani I."/>
            <person name="Chertkov O."/>
            <person name="Detter J.C."/>
            <person name="Tapia R."/>
            <person name="Han C."/>
            <person name="Land M."/>
            <person name="Hauser L."/>
            <person name="Markowitz V."/>
            <person name="Cheng J.-F."/>
            <person name="Hugenholtz P."/>
            <person name="Woyke T."/>
            <person name="Wu D."/>
            <person name="Spring S."/>
            <person name="Merkhoffer B."/>
            <person name="Schneider S."/>
            <person name="Klenk H.-P."/>
            <person name="Eisen J.A."/>
        </authorList>
    </citation>
    <scope>NUCLEOTIDE SEQUENCE [LARGE SCALE GENOMIC DNA]</scope>
    <source>
        <strain evidence="2">ATCC 700085 / DSM 6578 / Z-1203</strain>
    </source>
</reference>
<evidence type="ECO:0000313" key="1">
    <source>
        <dbReference type="EMBL" id="AEJ61679.1"/>
    </source>
</evidence>
<dbReference type="RefSeq" id="WP_014625014.1">
    <property type="nucleotide sequence ID" value="NC_017583.1"/>
</dbReference>
<dbReference type="Proteomes" id="UP000007254">
    <property type="component" value="Chromosome"/>
</dbReference>
<dbReference type="EMBL" id="CP002903">
    <property type="protein sequence ID" value="AEJ61679.1"/>
    <property type="molecule type" value="Genomic_DNA"/>
</dbReference>
<protein>
    <submittedName>
        <fullName evidence="1">Lipoprotein</fullName>
    </submittedName>
</protein>
<dbReference type="HOGENOM" id="CLU_684929_0_0_12"/>
<name>G0G9Z1_WINT7</name>
<gene>
    <name evidence="1" type="ordered locus">Spith_1415</name>
</gene>
<dbReference type="AlphaFoldDB" id="G0G9Z1"/>
<dbReference type="PROSITE" id="PS51257">
    <property type="entry name" value="PROKAR_LIPOPROTEIN"/>
    <property type="match status" value="1"/>
</dbReference>
<dbReference type="NCBIfam" id="NF047780">
    <property type="entry name" value="LIC12708_fam"/>
    <property type="match status" value="1"/>
</dbReference>
<dbReference type="KEGG" id="stq:Spith_1415"/>
<evidence type="ECO:0000313" key="2">
    <source>
        <dbReference type="Proteomes" id="UP000007254"/>
    </source>
</evidence>
<dbReference type="OrthoDB" id="350103at2"/>
<accession>G0G9Z1</accession>
<sequence>MKLSWFYRAAAGGVFLLVMACGRTQVVELPMENVIHLPFGRLEDEVSFFPFAGDVAANDVNLAVREGRFFVGNASAAKVMEFSSYGELLRLWYNPAKNPPPGMLSQVGDRSSPRKAFPYGFVQNESLAVTSRMELLVEDALPPERVERDEERGMVFNQVVVRFAEDGSYRDYLGREGVTGAPFPYIEGVYVVEGDEVVVVCRVGASWEVYWYDREGKRRWYRSFGLDRLPLPSGVPVERVVPSIAGVVPDMDGEGVFVKLDYFIEGVDEETGTVWGIERYVSRVYWYSFSEGRYLSFYELPEERLFSEERVFARRDQAVPMPYDFVGVGPGQHLFFVKREEGEEGLSLRVVDAVSLVARDFRLEMPRAEPVYVRFTVTPEGMLAALVVSAGGVDLFWWRTDRYLVSGGG</sequence>
<keyword evidence="2" id="KW-1185">Reference proteome</keyword>
<dbReference type="STRING" id="869211.Spith_1415"/>
<proteinExistence type="predicted"/>